<evidence type="ECO:0000313" key="5">
    <source>
        <dbReference type="Proteomes" id="UP000028878"/>
    </source>
</evidence>
<dbReference type="GO" id="GO:0009306">
    <property type="term" value="P:protein secretion"/>
    <property type="evidence" value="ECO:0007669"/>
    <property type="project" value="InterPro"/>
</dbReference>
<dbReference type="SUPFAM" id="SSF160544">
    <property type="entry name" value="EscU C-terminal domain-like"/>
    <property type="match status" value="1"/>
</dbReference>
<protein>
    <submittedName>
        <fullName evidence="4">Type III secretion exporter</fullName>
    </submittedName>
</protein>
<dbReference type="InterPro" id="IPR029025">
    <property type="entry name" value="T3SS_substrate_exporter_C"/>
</dbReference>
<feature type="region of interest" description="Disordered" evidence="2">
    <location>
        <begin position="359"/>
        <end position="379"/>
    </location>
</feature>
<evidence type="ECO:0000256" key="2">
    <source>
        <dbReference type="SAM" id="MobiDB-lite"/>
    </source>
</evidence>
<evidence type="ECO:0000256" key="3">
    <source>
        <dbReference type="SAM" id="Phobius"/>
    </source>
</evidence>
<reference evidence="5" key="1">
    <citation type="submission" date="2014-02" db="EMBL/GenBank/DDBJ databases">
        <authorList>
            <person name="Gan H."/>
        </authorList>
    </citation>
    <scope>NUCLEOTIDE SEQUENCE [LARGE SCALE GENOMIC DNA]</scope>
    <source>
        <strain evidence="5">S1</strain>
    </source>
</reference>
<organism evidence="4 5">
    <name type="scientific">Hydrogenophaga intermedia</name>
    <dbReference type="NCBI Taxonomy" id="65786"/>
    <lineage>
        <taxon>Bacteria</taxon>
        <taxon>Pseudomonadati</taxon>
        <taxon>Pseudomonadota</taxon>
        <taxon>Betaproteobacteria</taxon>
        <taxon>Burkholderiales</taxon>
        <taxon>Comamonadaceae</taxon>
        <taxon>Hydrogenophaga</taxon>
    </lineage>
</organism>
<keyword evidence="3" id="KW-0472">Membrane</keyword>
<feature type="transmembrane region" description="Helical" evidence="3">
    <location>
        <begin position="182"/>
        <end position="206"/>
    </location>
</feature>
<evidence type="ECO:0000256" key="1">
    <source>
        <dbReference type="ARBA" id="ARBA00010690"/>
    </source>
</evidence>
<feature type="transmembrane region" description="Helical" evidence="3">
    <location>
        <begin position="92"/>
        <end position="121"/>
    </location>
</feature>
<feature type="transmembrane region" description="Helical" evidence="3">
    <location>
        <begin position="33"/>
        <end position="54"/>
    </location>
</feature>
<dbReference type="AlphaFoldDB" id="A0A1L1PCI3"/>
<dbReference type="GO" id="GO:0005886">
    <property type="term" value="C:plasma membrane"/>
    <property type="evidence" value="ECO:0007669"/>
    <property type="project" value="TreeGrafter"/>
</dbReference>
<dbReference type="RefSeq" id="WP_009518084.1">
    <property type="nucleotide sequence ID" value="NZ_CCAE010000009.1"/>
</dbReference>
<reference evidence="5" key="2">
    <citation type="submission" date="2014-11" db="EMBL/GenBank/DDBJ databases">
        <title>Draft genome sequence of Hydrogenophaga intermedia S1.</title>
        <authorList>
            <person name="Gan H.M."/>
            <person name="Chew T.H."/>
            <person name="Stolz A."/>
        </authorList>
    </citation>
    <scope>NUCLEOTIDE SEQUENCE [LARGE SCALE GENOMIC DNA]</scope>
    <source>
        <strain evidence="5">S1</strain>
    </source>
</reference>
<dbReference type="PANTHER" id="PTHR30531">
    <property type="entry name" value="FLAGELLAR BIOSYNTHETIC PROTEIN FLHB"/>
    <property type="match status" value="1"/>
</dbReference>
<dbReference type="InterPro" id="IPR006135">
    <property type="entry name" value="T3SS_substrate_exporter"/>
</dbReference>
<proteinExistence type="inferred from homology"/>
<keyword evidence="5" id="KW-1185">Reference proteome</keyword>
<gene>
    <name evidence="4" type="ORF">BN948_01609</name>
</gene>
<keyword evidence="3" id="KW-1133">Transmembrane helix</keyword>
<comment type="similarity">
    <text evidence="1">Belongs to the type III secretion exporter family.</text>
</comment>
<feature type="transmembrane region" description="Helical" evidence="3">
    <location>
        <begin position="142"/>
        <end position="162"/>
    </location>
</feature>
<keyword evidence="3" id="KW-0812">Transmembrane</keyword>
<dbReference type="PRINTS" id="PR00950">
    <property type="entry name" value="TYPE3IMSPROT"/>
</dbReference>
<feature type="compositionally biased region" description="Basic and acidic residues" evidence="2">
    <location>
        <begin position="359"/>
        <end position="369"/>
    </location>
</feature>
<dbReference type="Pfam" id="PF01312">
    <property type="entry name" value="Bac_export_2"/>
    <property type="match status" value="1"/>
</dbReference>
<dbReference type="EMBL" id="CCAE010000009">
    <property type="protein sequence ID" value="CDN87190.1"/>
    <property type="molecule type" value="Genomic_DNA"/>
</dbReference>
<evidence type="ECO:0000313" key="4">
    <source>
        <dbReference type="EMBL" id="CDN87190.1"/>
    </source>
</evidence>
<feature type="compositionally biased region" description="Basic and acidic residues" evidence="2">
    <location>
        <begin position="1"/>
        <end position="11"/>
    </location>
</feature>
<dbReference type="PANTHER" id="PTHR30531:SF12">
    <property type="entry name" value="FLAGELLAR BIOSYNTHETIC PROTEIN FLHB"/>
    <property type="match status" value="1"/>
</dbReference>
<feature type="region of interest" description="Disordered" evidence="2">
    <location>
        <begin position="1"/>
        <end position="24"/>
    </location>
</feature>
<dbReference type="Gene3D" id="3.40.1690.10">
    <property type="entry name" value="secretion proteins EscU"/>
    <property type="match status" value="1"/>
</dbReference>
<name>A0A1L1PCI3_HYDIT</name>
<accession>A0A1L1PCI3</accession>
<dbReference type="Proteomes" id="UP000028878">
    <property type="component" value="Unassembled WGS sequence"/>
</dbReference>
<sequence length="379" mass="41949">MAQDQTGDKTEAATPQKLRKAREQGQVARSKDLATAVGLVVCLQAIILLAPGYLADFRRLFTLGFVVAEGDGALDNLFSHAFVPVMLLLAKMLLPLFIVPLCVLLASLFPGGWLLSTENLVPKLERLNPMNYFQRITKAKHLAEFATTALKAFTLFGVLYYVMNASIKGFLRVTALPLGEALPQALSLAQGAVFALVSVFVLYALIDVPIQRLVYLREQRMSKRDIKEEHKTTEGRPEVKARIRQIQQQIARRGVRKTVPTADVVIVNPEHYAVAIKYDTHKADAPYVIAKGLDEMALYIRRIAEEAGVEVLRVPPLARAVYNTSQVRQQIPATLYQAVAVVLRHVLALKAFRQGQRRSEPHLPHDLDVPAHLSGAGPT</sequence>